<evidence type="ECO:0000313" key="3">
    <source>
        <dbReference type="Proteomes" id="UP000038040"/>
    </source>
</evidence>
<dbReference type="Proteomes" id="UP000274756">
    <property type="component" value="Unassembled WGS sequence"/>
</dbReference>
<dbReference type="OrthoDB" id="343907at2759"/>
<dbReference type="STRING" id="318479.A0A0N4U4S1"/>
<dbReference type="SUPFAM" id="SSF103196">
    <property type="entry name" value="Roadblock/LC7 domain"/>
    <property type="match status" value="1"/>
</dbReference>
<accession>A0A0N4U4S1</accession>
<dbReference type="WBParaSite" id="DME_0000179701-mRNA-1">
    <property type="protein sequence ID" value="DME_0000179701-mRNA-1"/>
    <property type="gene ID" value="DME_0000179701"/>
</dbReference>
<comment type="similarity">
    <text evidence="1">Belongs to the LAMTOR3 family.</text>
</comment>
<evidence type="ECO:0000313" key="2">
    <source>
        <dbReference type="EMBL" id="VDN56184.1"/>
    </source>
</evidence>
<dbReference type="GO" id="GO:0071230">
    <property type="term" value="P:cellular response to amino acid stimulus"/>
    <property type="evidence" value="ECO:0007669"/>
    <property type="project" value="TreeGrafter"/>
</dbReference>
<proteinExistence type="inferred from homology"/>
<dbReference type="SMART" id="SM01278">
    <property type="entry name" value="MAPKK1_Int"/>
    <property type="match status" value="1"/>
</dbReference>
<sequence length="150" mass="16737">MSDSRSAQLIQLHRDLLFASISVAGNMEIKKSLLNIVMKTDGVRQIFITDKDGVLVVYSTRLQGDNSSFRAHLINCYQLALEHTAKLNIGEQRTAIFCFENYQMVILNFNGLMAFIIADTDCPAGKLRDLRTPLNPIMEEISGAFSASHV</sequence>
<evidence type="ECO:0000313" key="5">
    <source>
        <dbReference type="WBParaSite" id="DME_0000179701-mRNA-1"/>
    </source>
</evidence>
<evidence type="ECO:0000256" key="1">
    <source>
        <dbReference type="ARBA" id="ARBA00005356"/>
    </source>
</evidence>
<dbReference type="InterPro" id="IPR015019">
    <property type="entry name" value="LAMTOR3"/>
</dbReference>
<reference evidence="2 4" key="2">
    <citation type="submission" date="2018-11" db="EMBL/GenBank/DDBJ databases">
        <authorList>
            <consortium name="Pathogen Informatics"/>
        </authorList>
    </citation>
    <scope>NUCLEOTIDE SEQUENCE [LARGE SCALE GENOMIC DNA]</scope>
</reference>
<keyword evidence="4" id="KW-1185">Reference proteome</keyword>
<dbReference type="Gene3D" id="3.30.450.30">
    <property type="entry name" value="Dynein light chain 2a, cytoplasmic"/>
    <property type="match status" value="1"/>
</dbReference>
<dbReference type="Proteomes" id="UP000038040">
    <property type="component" value="Unplaced"/>
</dbReference>
<protein>
    <submittedName>
        <fullName evidence="5">Robl_LC7 domain-containing protein</fullName>
    </submittedName>
</protein>
<dbReference type="AlphaFoldDB" id="A0A0N4U4S1"/>
<name>A0A0N4U4S1_DRAME</name>
<gene>
    <name evidence="2" type="ORF">DME_LOCUS6157</name>
</gene>
<dbReference type="PANTHER" id="PTHR13378:SF1">
    <property type="entry name" value="RAGULATOR COMPLEX PROTEIN LAMTOR3"/>
    <property type="match status" value="1"/>
</dbReference>
<reference evidence="5" key="1">
    <citation type="submission" date="2017-02" db="UniProtKB">
        <authorList>
            <consortium name="WormBaseParasite"/>
        </authorList>
    </citation>
    <scope>IDENTIFICATION</scope>
</reference>
<evidence type="ECO:0000313" key="4">
    <source>
        <dbReference type="Proteomes" id="UP000274756"/>
    </source>
</evidence>
<dbReference type="GO" id="GO:0071986">
    <property type="term" value="C:Ragulator complex"/>
    <property type="evidence" value="ECO:0007669"/>
    <property type="project" value="TreeGrafter"/>
</dbReference>
<dbReference type="PANTHER" id="PTHR13378">
    <property type="entry name" value="REGULATOR COMPLEX PROTEIN LAMTOR3"/>
    <property type="match status" value="1"/>
</dbReference>
<dbReference type="Pfam" id="PF08923">
    <property type="entry name" value="MAPKK1_Int"/>
    <property type="match status" value="1"/>
</dbReference>
<dbReference type="EMBL" id="UYYG01001154">
    <property type="protein sequence ID" value="VDN56184.1"/>
    <property type="molecule type" value="Genomic_DNA"/>
</dbReference>
<organism evidence="3 5">
    <name type="scientific">Dracunculus medinensis</name>
    <name type="common">Guinea worm</name>
    <dbReference type="NCBI Taxonomy" id="318479"/>
    <lineage>
        <taxon>Eukaryota</taxon>
        <taxon>Metazoa</taxon>
        <taxon>Ecdysozoa</taxon>
        <taxon>Nematoda</taxon>
        <taxon>Chromadorea</taxon>
        <taxon>Rhabditida</taxon>
        <taxon>Spirurina</taxon>
        <taxon>Dracunculoidea</taxon>
        <taxon>Dracunculidae</taxon>
        <taxon>Dracunculus</taxon>
    </lineage>
</organism>
<dbReference type="GO" id="GO:0032008">
    <property type="term" value="P:positive regulation of TOR signaling"/>
    <property type="evidence" value="ECO:0007669"/>
    <property type="project" value="TreeGrafter"/>
</dbReference>